<keyword evidence="4" id="KW-1015">Disulfide bond</keyword>
<keyword evidence="3" id="KW-0677">Repeat</keyword>
<feature type="domain" description="Thyroglobulin type-1" evidence="7">
    <location>
        <begin position="107"/>
        <end position="190"/>
    </location>
</feature>
<evidence type="ECO:0000256" key="2">
    <source>
        <dbReference type="ARBA" id="ARBA00022525"/>
    </source>
</evidence>
<comment type="caution">
    <text evidence="5">Lacks conserved residue(s) required for the propagation of feature annotation.</text>
</comment>
<comment type="subcellular location">
    <subcellularLocation>
        <location evidence="1">Secreted</location>
    </subcellularLocation>
</comment>
<dbReference type="SUPFAM" id="SSF57610">
    <property type="entry name" value="Thyroglobulin type-1 domain"/>
    <property type="match status" value="4"/>
</dbReference>
<gene>
    <name evidence="8" type="ORF">ILUMI_20778</name>
</gene>
<evidence type="ECO:0000256" key="3">
    <source>
        <dbReference type="ARBA" id="ARBA00022737"/>
    </source>
</evidence>
<dbReference type="GO" id="GO:0007160">
    <property type="term" value="P:cell-matrix adhesion"/>
    <property type="evidence" value="ECO:0007669"/>
    <property type="project" value="TreeGrafter"/>
</dbReference>
<evidence type="ECO:0000256" key="6">
    <source>
        <dbReference type="SAM" id="SignalP"/>
    </source>
</evidence>
<keyword evidence="2" id="KW-0964">Secreted</keyword>
<keyword evidence="9" id="KW-1185">Reference proteome</keyword>
<dbReference type="GO" id="GO:0005604">
    <property type="term" value="C:basement membrane"/>
    <property type="evidence" value="ECO:0007669"/>
    <property type="project" value="TreeGrafter"/>
</dbReference>
<dbReference type="AlphaFoldDB" id="A0A8K0CDF8"/>
<dbReference type="GO" id="GO:0005615">
    <property type="term" value="C:extracellular space"/>
    <property type="evidence" value="ECO:0007669"/>
    <property type="project" value="TreeGrafter"/>
</dbReference>
<dbReference type="InterPro" id="IPR051950">
    <property type="entry name" value="Dev_reg/Prot_inhib"/>
</dbReference>
<dbReference type="Pfam" id="PF00086">
    <property type="entry name" value="Thyroglobulin_1"/>
    <property type="match status" value="3"/>
</dbReference>
<feature type="signal peptide" evidence="6">
    <location>
        <begin position="1"/>
        <end position="18"/>
    </location>
</feature>
<dbReference type="Gene3D" id="4.10.800.10">
    <property type="entry name" value="Thyroglobulin type-1"/>
    <property type="match status" value="3"/>
</dbReference>
<dbReference type="Proteomes" id="UP000801492">
    <property type="component" value="Unassembled WGS sequence"/>
</dbReference>
<evidence type="ECO:0000256" key="4">
    <source>
        <dbReference type="ARBA" id="ARBA00023157"/>
    </source>
</evidence>
<evidence type="ECO:0000259" key="7">
    <source>
        <dbReference type="PROSITE" id="PS51162"/>
    </source>
</evidence>
<feature type="chain" id="PRO_5035456046" description="Thyroglobulin type-1 domain-containing protein" evidence="6">
    <location>
        <begin position="19"/>
        <end position="411"/>
    </location>
</feature>
<reference evidence="8" key="1">
    <citation type="submission" date="2019-08" db="EMBL/GenBank/DDBJ databases">
        <title>The genome of the North American firefly Photinus pyralis.</title>
        <authorList>
            <consortium name="Photinus pyralis genome working group"/>
            <person name="Fallon T.R."/>
            <person name="Sander Lower S.E."/>
            <person name="Weng J.-K."/>
        </authorList>
    </citation>
    <scope>NUCLEOTIDE SEQUENCE</scope>
    <source>
        <strain evidence="8">TRF0915ILg1</strain>
        <tissue evidence="8">Whole body</tissue>
    </source>
</reference>
<accession>A0A8K0CDF8</accession>
<dbReference type="PANTHER" id="PTHR12352">
    <property type="entry name" value="SECRETED MODULAR CALCIUM-BINDING PROTEIN"/>
    <property type="match status" value="1"/>
</dbReference>
<protein>
    <recommendedName>
        <fullName evidence="7">Thyroglobulin type-1 domain-containing protein</fullName>
    </recommendedName>
</protein>
<dbReference type="EMBL" id="VTPC01089961">
    <property type="protein sequence ID" value="KAF2885380.1"/>
    <property type="molecule type" value="Genomic_DNA"/>
</dbReference>
<organism evidence="8 9">
    <name type="scientific">Ignelater luminosus</name>
    <name type="common">Cucubano</name>
    <name type="synonym">Pyrophorus luminosus</name>
    <dbReference type="NCBI Taxonomy" id="2038154"/>
    <lineage>
        <taxon>Eukaryota</taxon>
        <taxon>Metazoa</taxon>
        <taxon>Ecdysozoa</taxon>
        <taxon>Arthropoda</taxon>
        <taxon>Hexapoda</taxon>
        <taxon>Insecta</taxon>
        <taxon>Pterygota</taxon>
        <taxon>Neoptera</taxon>
        <taxon>Endopterygota</taxon>
        <taxon>Coleoptera</taxon>
        <taxon>Polyphaga</taxon>
        <taxon>Elateriformia</taxon>
        <taxon>Elateroidea</taxon>
        <taxon>Elateridae</taxon>
        <taxon>Agrypninae</taxon>
        <taxon>Pyrophorini</taxon>
        <taxon>Ignelater</taxon>
    </lineage>
</organism>
<name>A0A8K0CDF8_IGNLU</name>
<keyword evidence="6" id="KW-0732">Signal</keyword>
<sequence length="411" mass="46778">MKLLFIALFFGLFSSLYSQDSNDSDNSILCTEEFCKGFLEKEVCRKIPPACEIQNATHNGIFLPSPTPCNCCKYCLENQHESDTCFVGDPSSPTPSAICGAGLYCRVSTCQPMDISSTDSPCGRALWLYEQQKIIGTLGHLQSKPICDRNGLYESHICVPGETCFCVSEKGERIFGEIPFTSLSEISLNCKCSRNSYQGKDIRNRHLHQTEFLRCEPNGDYDALQCLDDLCLCVNPADGRPTHPEMEFVNVTQISAATLPCFNNKTHIEGEYYRDCEYSYHQELKNIRKYEKEGFEGLVYLLPNCQQDGHYAPVQQTSKGKYCADPFGKRLENFEVSKTDPLYSSMDCKCARTRNIMIGEEKPECCRNGNYNRIQCRRGLCRCVDQDGVQVQKEVEYYKRHELRCFNNQCI</sequence>
<evidence type="ECO:0000313" key="9">
    <source>
        <dbReference type="Proteomes" id="UP000801492"/>
    </source>
</evidence>
<evidence type="ECO:0000256" key="1">
    <source>
        <dbReference type="ARBA" id="ARBA00004613"/>
    </source>
</evidence>
<dbReference type="InterPro" id="IPR036857">
    <property type="entry name" value="Thyroglobulin_1_sf"/>
</dbReference>
<dbReference type="InterPro" id="IPR000716">
    <property type="entry name" value="Thyroglobulin_1"/>
</dbReference>
<feature type="domain" description="Thyroglobulin type-1" evidence="7">
    <location>
        <begin position="347"/>
        <end position="405"/>
    </location>
</feature>
<dbReference type="OrthoDB" id="1725934at2759"/>
<dbReference type="PROSITE" id="PS51162">
    <property type="entry name" value="THYROGLOBULIN_1_2"/>
    <property type="match status" value="2"/>
</dbReference>
<proteinExistence type="predicted"/>
<dbReference type="PANTHER" id="PTHR12352:SF24">
    <property type="entry name" value="THYROGLOBULIN TYPE-1 DOMAIN-CONTAINING PROTEIN"/>
    <property type="match status" value="1"/>
</dbReference>
<dbReference type="SMART" id="SM00211">
    <property type="entry name" value="TY"/>
    <property type="match status" value="4"/>
</dbReference>
<comment type="caution">
    <text evidence="8">The sequence shown here is derived from an EMBL/GenBank/DDBJ whole genome shotgun (WGS) entry which is preliminary data.</text>
</comment>
<evidence type="ECO:0000313" key="8">
    <source>
        <dbReference type="EMBL" id="KAF2885380.1"/>
    </source>
</evidence>
<evidence type="ECO:0000256" key="5">
    <source>
        <dbReference type="PROSITE-ProRule" id="PRU00500"/>
    </source>
</evidence>